<name>A0ABD1J639_9TELE</name>
<dbReference type="Gene3D" id="1.10.287.650">
    <property type="entry name" value="L27 domain"/>
    <property type="match status" value="1"/>
</dbReference>
<feature type="compositionally biased region" description="Polar residues" evidence="1">
    <location>
        <begin position="82"/>
        <end position="92"/>
    </location>
</feature>
<dbReference type="AlphaFoldDB" id="A0ABD1J639"/>
<dbReference type="SUPFAM" id="SSF101288">
    <property type="entry name" value="L27 domain"/>
    <property type="match status" value="1"/>
</dbReference>
<evidence type="ECO:0000313" key="3">
    <source>
        <dbReference type="EMBL" id="KAL2082648.1"/>
    </source>
</evidence>
<feature type="region of interest" description="Disordered" evidence="1">
    <location>
        <begin position="70"/>
        <end position="121"/>
    </location>
</feature>
<sequence>MMTSHMNGYIMDDFTSGSRSTPYDRAGTSFGVSDWGYTADSMPPSTHAHAEPSRCSAQMRRIQNYQEELRRKREEEGRLRQVQASGSMTSSPHLKKLSQDPCPKVGIDNPTFEPSETDWRESKLAACSHDAAGPVEPPGDSAHPSELDDLLLSLQQVDGYLDGDDQSQEDLRLVMQMLRSADFQTAFQLHCSIALGMQPISPPFPLTAQASRLCQEVC</sequence>
<feature type="region of interest" description="Disordered" evidence="1">
    <location>
        <begin position="1"/>
        <end position="22"/>
    </location>
</feature>
<dbReference type="Proteomes" id="UP001591681">
    <property type="component" value="Unassembled WGS sequence"/>
</dbReference>
<evidence type="ECO:0000313" key="4">
    <source>
        <dbReference type="Proteomes" id="UP001591681"/>
    </source>
</evidence>
<dbReference type="EMBL" id="JBHFQA010000019">
    <property type="protein sequence ID" value="KAL2082648.1"/>
    <property type="molecule type" value="Genomic_DNA"/>
</dbReference>
<dbReference type="InterPro" id="IPR015145">
    <property type="entry name" value="L27_N"/>
</dbReference>
<gene>
    <name evidence="3" type="ORF">ACEWY4_022466</name>
</gene>
<keyword evidence="4" id="KW-1185">Reference proteome</keyword>
<proteinExistence type="predicted"/>
<reference evidence="3 4" key="1">
    <citation type="submission" date="2024-09" db="EMBL/GenBank/DDBJ databases">
        <title>A chromosome-level genome assembly of Gray's grenadier anchovy, Coilia grayii.</title>
        <authorList>
            <person name="Fu Z."/>
        </authorList>
    </citation>
    <scope>NUCLEOTIDE SEQUENCE [LARGE SCALE GENOMIC DNA]</scope>
    <source>
        <strain evidence="3">G4</strain>
        <tissue evidence="3">Muscle</tissue>
    </source>
</reference>
<dbReference type="InterPro" id="IPR036892">
    <property type="entry name" value="L27_dom_sf"/>
</dbReference>
<evidence type="ECO:0000256" key="1">
    <source>
        <dbReference type="SAM" id="MobiDB-lite"/>
    </source>
</evidence>
<organism evidence="3 4">
    <name type="scientific">Coilia grayii</name>
    <name type="common">Gray's grenadier anchovy</name>
    <dbReference type="NCBI Taxonomy" id="363190"/>
    <lineage>
        <taxon>Eukaryota</taxon>
        <taxon>Metazoa</taxon>
        <taxon>Chordata</taxon>
        <taxon>Craniata</taxon>
        <taxon>Vertebrata</taxon>
        <taxon>Euteleostomi</taxon>
        <taxon>Actinopterygii</taxon>
        <taxon>Neopterygii</taxon>
        <taxon>Teleostei</taxon>
        <taxon>Clupei</taxon>
        <taxon>Clupeiformes</taxon>
        <taxon>Clupeoidei</taxon>
        <taxon>Engraulidae</taxon>
        <taxon>Coilinae</taxon>
        <taxon>Coilia</taxon>
    </lineage>
</organism>
<comment type="caution">
    <text evidence="3">The sequence shown here is derived from an EMBL/GenBank/DDBJ whole genome shotgun (WGS) entry which is preliminary data.</text>
</comment>
<feature type="domain" description="L27-N" evidence="2">
    <location>
        <begin position="146"/>
        <end position="194"/>
    </location>
</feature>
<accession>A0ABD1J639</accession>
<feature type="compositionally biased region" description="Basic and acidic residues" evidence="1">
    <location>
        <begin position="70"/>
        <end position="79"/>
    </location>
</feature>
<protein>
    <recommendedName>
        <fullName evidence="2">L27-N domain-containing protein</fullName>
    </recommendedName>
</protein>
<evidence type="ECO:0000259" key="2">
    <source>
        <dbReference type="Pfam" id="PF09060"/>
    </source>
</evidence>
<dbReference type="Pfam" id="PF09060">
    <property type="entry name" value="L27_N"/>
    <property type="match status" value="1"/>
</dbReference>